<keyword evidence="1" id="KW-0472">Membrane</keyword>
<reference evidence="2 3" key="2">
    <citation type="journal article" date="2010" name="J. Bacteriol.">
        <title>Complete genome sequence of Methanothermobacter marburgensis, a methanoarchaeon model organism.</title>
        <authorList>
            <person name="Liesegang H."/>
            <person name="Kaster A.K."/>
            <person name="Wiezer A."/>
            <person name="Goenrich M."/>
            <person name="Wollherr A."/>
            <person name="Seedorf H."/>
            <person name="Gottschalk G."/>
            <person name="Thauer R.K."/>
        </authorList>
    </citation>
    <scope>NUCLEOTIDE SEQUENCE [LARGE SCALE GENOMIC DNA]</scope>
    <source>
        <strain evidence="3">ATCC BAA-927 / DSM 2133 / JCM 14651 / NBRC 100331 / OCM 82 / Marburg</strain>
    </source>
</reference>
<dbReference type="GeneID" id="41326960"/>
<protein>
    <recommendedName>
        <fullName evidence="4">DUF5518 domain-containing protein</fullName>
    </recommendedName>
</protein>
<sequence>MELRFSWKAVAAGILITAALGPVFRFVIPSFTGILSIIVAAVVCGYIADSEYPGGALNGAIMGAAVGLINILIVYLKTGSMNAAILSILIYALAGDVSLGILGGASGSVLRSAIES</sequence>
<dbReference type="RefSeq" id="WP_013294952.1">
    <property type="nucleotide sequence ID" value="NC_014408.1"/>
</dbReference>
<dbReference type="PaxDb" id="79929-MTBMA_c01140"/>
<evidence type="ECO:0000256" key="1">
    <source>
        <dbReference type="SAM" id="Phobius"/>
    </source>
</evidence>
<gene>
    <name evidence="2" type="ordered locus">MTBMA_c01140</name>
</gene>
<dbReference type="Pfam" id="PF17647">
    <property type="entry name" value="DUF5518"/>
    <property type="match status" value="1"/>
</dbReference>
<reference key="1">
    <citation type="submission" date="2009-08" db="EMBL/GenBank/DDBJ databases">
        <title>The genome sequence of Methanothermobacter marburgensis.</title>
        <authorList>
            <person name="Kaster A."/>
            <person name="Seedorf H."/>
            <person name="Goenrich M."/>
            <person name="Wiezer A."/>
            <person name="Liesegang H."/>
            <person name="Thauer R."/>
            <person name="Gottschalk G."/>
        </authorList>
    </citation>
    <scope>NUCLEOTIDE SEQUENCE</scope>
    <source>
        <strain>Marburg</strain>
    </source>
</reference>
<keyword evidence="1" id="KW-0812">Transmembrane</keyword>
<dbReference type="GeneID" id="9703819"/>
<organism evidence="2 3">
    <name type="scientific">Methanothermobacter marburgensis (strain ATCC BAA-927 / DSM 2133 / JCM 14651 / NBRC 100331 / OCM 82 / Marburg)</name>
    <name type="common">Methanobacterium thermoautotrophicum</name>
    <dbReference type="NCBI Taxonomy" id="79929"/>
    <lineage>
        <taxon>Archaea</taxon>
        <taxon>Methanobacteriati</taxon>
        <taxon>Methanobacteriota</taxon>
        <taxon>Methanomada group</taxon>
        <taxon>Methanobacteria</taxon>
        <taxon>Methanobacteriales</taxon>
        <taxon>Methanobacteriaceae</taxon>
        <taxon>Methanothermobacter</taxon>
    </lineage>
</organism>
<dbReference type="Proteomes" id="UP000000345">
    <property type="component" value="Chromosome"/>
</dbReference>
<feature type="transmembrane region" description="Helical" evidence="1">
    <location>
        <begin position="54"/>
        <end position="76"/>
    </location>
</feature>
<evidence type="ECO:0000313" key="2">
    <source>
        <dbReference type="EMBL" id="ADL57723.1"/>
    </source>
</evidence>
<feature type="transmembrane region" description="Helical" evidence="1">
    <location>
        <begin position="31"/>
        <end position="48"/>
    </location>
</feature>
<keyword evidence="1" id="KW-1133">Transmembrane helix</keyword>
<accession>D9PU25</accession>
<evidence type="ECO:0008006" key="4">
    <source>
        <dbReference type="Google" id="ProtNLM"/>
    </source>
</evidence>
<dbReference type="InterPro" id="IPR040493">
    <property type="entry name" value="DUF5518"/>
</dbReference>
<feature type="transmembrane region" description="Helical" evidence="1">
    <location>
        <begin position="88"/>
        <end position="110"/>
    </location>
</feature>
<dbReference type="EMBL" id="CP001710">
    <property type="protein sequence ID" value="ADL57723.1"/>
    <property type="molecule type" value="Genomic_DNA"/>
</dbReference>
<proteinExistence type="predicted"/>
<evidence type="ECO:0000313" key="3">
    <source>
        <dbReference type="Proteomes" id="UP000000345"/>
    </source>
</evidence>
<dbReference type="HOGENOM" id="CLU_147142_0_0_2"/>
<dbReference type="AlphaFoldDB" id="D9PU25"/>
<keyword evidence="3" id="KW-1185">Reference proteome</keyword>
<dbReference type="KEGG" id="mmg:MTBMA_c01140"/>
<dbReference type="OrthoDB" id="82131at2157"/>
<name>D9PU25_METTM</name>